<dbReference type="EMBL" id="AWEY01000036">
    <property type="protein sequence ID" value="ERK38555.1"/>
    <property type="molecule type" value="Genomic_DNA"/>
</dbReference>
<name>U2NKE6_9BACT</name>
<evidence type="ECO:0000313" key="2">
    <source>
        <dbReference type="Proteomes" id="UP000016648"/>
    </source>
</evidence>
<keyword evidence="2" id="KW-1185">Reference proteome</keyword>
<accession>U2NKE6</accession>
<reference evidence="1 2" key="1">
    <citation type="submission" date="2013-08" db="EMBL/GenBank/DDBJ databases">
        <authorList>
            <person name="Durkin A.S."/>
            <person name="Haft D.R."/>
            <person name="McCorrison J."/>
            <person name="Torralba M."/>
            <person name="Gillis M."/>
            <person name="Haft D.H."/>
            <person name="Methe B."/>
            <person name="Sutton G."/>
            <person name="Nelson K.E."/>
        </authorList>
    </citation>
    <scope>NUCLEOTIDE SEQUENCE [LARGE SCALE GENOMIC DNA]</scope>
    <source>
        <strain evidence="1 2">F0067</strain>
    </source>
</reference>
<sequence length="59" mass="6570">MLNGLLCNGLQIKSFEEYDYSLFNLFGNMIAEKNGTFKIAGKNGEIPMLFSVVAVKPPR</sequence>
<organism evidence="1 2">
    <name type="scientific">Segatella baroniae F0067</name>
    <dbReference type="NCBI Taxonomy" id="1115809"/>
    <lineage>
        <taxon>Bacteria</taxon>
        <taxon>Pseudomonadati</taxon>
        <taxon>Bacteroidota</taxon>
        <taxon>Bacteroidia</taxon>
        <taxon>Bacteroidales</taxon>
        <taxon>Prevotellaceae</taxon>
        <taxon>Segatella</taxon>
    </lineage>
</organism>
<protein>
    <submittedName>
        <fullName evidence="1">Uncharacterized protein</fullName>
    </submittedName>
</protein>
<dbReference type="AlphaFoldDB" id="U2NKE6"/>
<evidence type="ECO:0000313" key="1">
    <source>
        <dbReference type="EMBL" id="ERK38555.1"/>
    </source>
</evidence>
<comment type="caution">
    <text evidence="1">The sequence shown here is derived from an EMBL/GenBank/DDBJ whole genome shotgun (WGS) entry which is preliminary data.</text>
</comment>
<dbReference type="PATRIC" id="fig|1115809.3.peg.2137"/>
<proteinExistence type="predicted"/>
<gene>
    <name evidence="1" type="ORF">HMPREF9135_2092</name>
</gene>
<dbReference type="Proteomes" id="UP000016648">
    <property type="component" value="Unassembled WGS sequence"/>
</dbReference>